<evidence type="ECO:0000313" key="2">
    <source>
        <dbReference type="Proteomes" id="UP000236500"/>
    </source>
</evidence>
<protein>
    <recommendedName>
        <fullName evidence="3">SMI1/KNR4 family protein</fullName>
    </recommendedName>
</protein>
<name>A0ABX4XM85_9LIST</name>
<keyword evidence="2" id="KW-1185">Reference proteome</keyword>
<gene>
    <name evidence="1" type="ORF">BMT55_08260</name>
</gene>
<evidence type="ECO:0000313" key="1">
    <source>
        <dbReference type="EMBL" id="PNP92552.1"/>
    </source>
</evidence>
<comment type="caution">
    <text evidence="1">The sequence shown here is derived from an EMBL/GenBank/DDBJ whole genome shotgun (WGS) entry which is preliminary data.</text>
</comment>
<sequence length="81" mass="9357">MTGLIESVLDILRNKYKEGIPIEVALNNGDTTYVICEYNEPINKSEIELFEHQTSKNLPNDYKTFLTYFNGAVLYSMYHMG</sequence>
<dbReference type="InterPro" id="IPR037883">
    <property type="entry name" value="Knr4/Smi1-like_sf"/>
</dbReference>
<evidence type="ECO:0008006" key="3">
    <source>
        <dbReference type="Google" id="ProtNLM"/>
    </source>
</evidence>
<dbReference type="Gene3D" id="3.40.1580.10">
    <property type="entry name" value="SMI1/KNR4-like"/>
    <property type="match status" value="1"/>
</dbReference>
<reference evidence="1 2" key="1">
    <citation type="submission" date="2016-11" db="EMBL/GenBank/DDBJ databases">
        <title>Whole Genome Sequence of Listeria newyorkensis.</title>
        <authorList>
            <person name="Frink S."/>
            <person name="Morales C."/>
            <person name="Kiang D."/>
        </authorList>
    </citation>
    <scope>NUCLEOTIDE SEQUENCE [LARGE SCALE GENOMIC DNA]</scope>
    <source>
        <strain evidence="1 2">F1604011-044</strain>
    </source>
</reference>
<dbReference type="SUPFAM" id="SSF160631">
    <property type="entry name" value="SMI1/KNR4-like"/>
    <property type="match status" value="1"/>
</dbReference>
<dbReference type="EMBL" id="MPDH01000007">
    <property type="protein sequence ID" value="PNP92552.1"/>
    <property type="molecule type" value="Genomic_DNA"/>
</dbReference>
<proteinExistence type="predicted"/>
<organism evidence="1 2">
    <name type="scientific">Listeria newyorkensis</name>
    <dbReference type="NCBI Taxonomy" id="1497681"/>
    <lineage>
        <taxon>Bacteria</taxon>
        <taxon>Bacillati</taxon>
        <taxon>Bacillota</taxon>
        <taxon>Bacilli</taxon>
        <taxon>Bacillales</taxon>
        <taxon>Listeriaceae</taxon>
        <taxon>Listeria</taxon>
    </lineage>
</organism>
<accession>A0ABX4XM85</accession>
<dbReference type="Proteomes" id="UP000236500">
    <property type="component" value="Unassembled WGS sequence"/>
</dbReference>
<dbReference type="RefSeq" id="WP_103034886.1">
    <property type="nucleotide sequence ID" value="NZ_MPDH01000007.1"/>
</dbReference>